<dbReference type="InterPro" id="IPR048647">
    <property type="entry name" value="RlmA_N"/>
</dbReference>
<comment type="caution">
    <text evidence="5">The sequence shown here is derived from an EMBL/GenBank/DDBJ whole genome shotgun (WGS) entry which is preliminary data.</text>
</comment>
<feature type="binding site" evidence="1">
    <location>
        <position position="14"/>
    </location>
    <ligand>
        <name>Zn(2+)</name>
        <dbReference type="ChEBI" id="CHEBI:29105"/>
    </ligand>
</feature>
<protein>
    <submittedName>
        <fullName evidence="5">rRNA (Guanine-N1)-methyltransferase</fullName>
    </submittedName>
</protein>
<dbReference type="PIRSF" id="PIRSF018249">
    <property type="entry name" value="MyrA_prd"/>
    <property type="match status" value="1"/>
</dbReference>
<evidence type="ECO:0000259" key="4">
    <source>
        <dbReference type="Pfam" id="PF21302"/>
    </source>
</evidence>
<gene>
    <name evidence="5" type="primary">rrmA</name>
    <name evidence="5" type="ORF">Ssi02_48950</name>
</gene>
<reference evidence="5" key="1">
    <citation type="submission" date="2021-01" db="EMBL/GenBank/DDBJ databases">
        <title>Whole genome shotgun sequence of Sinosporangium siamense NBRC 109515.</title>
        <authorList>
            <person name="Komaki H."/>
            <person name="Tamura T."/>
        </authorList>
    </citation>
    <scope>NUCLEOTIDE SEQUENCE</scope>
    <source>
        <strain evidence="5">NBRC 109515</strain>
    </source>
</reference>
<feature type="domain" description="Methyltransferase" evidence="3">
    <location>
        <begin position="93"/>
        <end position="177"/>
    </location>
</feature>
<feature type="domain" description="23S rRNA (guanine(745)-N(1))-methyltransferase N-terminal" evidence="4">
    <location>
        <begin position="10"/>
        <end position="44"/>
    </location>
</feature>
<dbReference type="RefSeq" id="WP_204029331.1">
    <property type="nucleotide sequence ID" value="NZ_BOOW01000030.1"/>
</dbReference>
<dbReference type="GO" id="GO:0046872">
    <property type="term" value="F:metal ion binding"/>
    <property type="evidence" value="ECO:0007669"/>
    <property type="project" value="UniProtKB-KW"/>
</dbReference>
<feature type="binding site" evidence="2">
    <location>
        <begin position="100"/>
        <end position="101"/>
    </location>
    <ligand>
        <name>S-adenosyl-L-methionine</name>
        <dbReference type="ChEBI" id="CHEBI:59789"/>
    </ligand>
</feature>
<feature type="binding site" evidence="1">
    <location>
        <position position="27"/>
    </location>
    <ligand>
        <name>Zn(2+)</name>
        <dbReference type="ChEBI" id="CHEBI:29105"/>
    </ligand>
</feature>
<evidence type="ECO:0000313" key="5">
    <source>
        <dbReference type="EMBL" id="GII94664.1"/>
    </source>
</evidence>
<dbReference type="GO" id="GO:0008168">
    <property type="term" value="F:methyltransferase activity"/>
    <property type="evidence" value="ECO:0007669"/>
    <property type="project" value="InterPro"/>
</dbReference>
<dbReference type="Pfam" id="PF13649">
    <property type="entry name" value="Methyltransf_25"/>
    <property type="match status" value="1"/>
</dbReference>
<dbReference type="InterPro" id="IPR029063">
    <property type="entry name" value="SAM-dependent_MTases_sf"/>
</dbReference>
<keyword evidence="1" id="KW-0479">Metal-binding</keyword>
<dbReference type="Pfam" id="PF21302">
    <property type="entry name" value="Zn_ribbon_RlmA"/>
    <property type="match status" value="1"/>
</dbReference>
<organism evidence="5 6">
    <name type="scientific">Sinosporangium siamense</name>
    <dbReference type="NCBI Taxonomy" id="1367973"/>
    <lineage>
        <taxon>Bacteria</taxon>
        <taxon>Bacillati</taxon>
        <taxon>Actinomycetota</taxon>
        <taxon>Actinomycetes</taxon>
        <taxon>Streptosporangiales</taxon>
        <taxon>Streptosporangiaceae</taxon>
        <taxon>Sinosporangium</taxon>
    </lineage>
</organism>
<feature type="binding site" evidence="2">
    <location>
        <position position="188"/>
    </location>
    <ligand>
        <name>S-adenosyl-L-methionine</name>
        <dbReference type="ChEBI" id="CHEBI:59789"/>
    </ligand>
</feature>
<dbReference type="InterPro" id="IPR016718">
    <property type="entry name" value="rRNA_m1G-MeTrfase_A_prd"/>
</dbReference>
<dbReference type="InterPro" id="IPR041698">
    <property type="entry name" value="Methyltransf_25"/>
</dbReference>
<feature type="binding site" evidence="1">
    <location>
        <position position="11"/>
    </location>
    <ligand>
        <name>Zn(2+)</name>
        <dbReference type="ChEBI" id="CHEBI:29105"/>
    </ligand>
</feature>
<dbReference type="Gene3D" id="3.40.50.150">
    <property type="entry name" value="Vaccinia Virus protein VP39"/>
    <property type="match status" value="1"/>
</dbReference>
<evidence type="ECO:0000259" key="3">
    <source>
        <dbReference type="Pfam" id="PF13649"/>
    </source>
</evidence>
<proteinExistence type="predicted"/>
<sequence length="286" mass="30381">MLEHVVNHLVCPVCGQGLTLGSGTVTCGKGHGFDVARQGYVSLLTGSRPPGTADTPQMVAARDEFLGAGHFTPLAETLAEVSAGLVTEKPGVVLDAGAGTGYYLAKVLDSLPGAVGIAMDVSKHAVRRAARAHPRIGAFVGDVWRPIPVRDSAAHVLLNVFAPRNGREFARVLHPNGSLIVVTPTSRHLDPLVGLLGLLSVDEDKERRVEESLGSAFEESDRQVVEFDLSLSPEAVAAVVSMGPSAWHTDAEVLRTKTKNFANPLRVAASFRMSIFQKPSRSRTLP</sequence>
<dbReference type="SUPFAM" id="SSF53335">
    <property type="entry name" value="S-adenosyl-L-methionine-dependent methyltransferases"/>
    <property type="match status" value="1"/>
</dbReference>
<feature type="binding site" evidence="1">
    <location>
        <position position="31"/>
    </location>
    <ligand>
        <name>Zn(2+)</name>
        <dbReference type="ChEBI" id="CHEBI:29105"/>
    </ligand>
</feature>
<dbReference type="EMBL" id="BOOW01000030">
    <property type="protein sequence ID" value="GII94664.1"/>
    <property type="molecule type" value="Genomic_DNA"/>
</dbReference>
<name>A0A919RLK9_9ACTN</name>
<evidence type="ECO:0000256" key="2">
    <source>
        <dbReference type="PIRSR" id="PIRSR018249-2"/>
    </source>
</evidence>
<keyword evidence="2" id="KW-0949">S-adenosyl-L-methionine</keyword>
<dbReference type="AlphaFoldDB" id="A0A919RLK9"/>
<evidence type="ECO:0000313" key="6">
    <source>
        <dbReference type="Proteomes" id="UP000606172"/>
    </source>
</evidence>
<keyword evidence="1" id="KW-0862">Zinc</keyword>
<dbReference type="Proteomes" id="UP000606172">
    <property type="component" value="Unassembled WGS sequence"/>
</dbReference>
<dbReference type="CDD" id="cd02440">
    <property type="entry name" value="AdoMet_MTases"/>
    <property type="match status" value="1"/>
</dbReference>
<keyword evidence="6" id="KW-1185">Reference proteome</keyword>
<feature type="binding site" evidence="2">
    <location>
        <position position="71"/>
    </location>
    <ligand>
        <name>S-adenosyl-L-methionine</name>
        <dbReference type="ChEBI" id="CHEBI:59789"/>
    </ligand>
</feature>
<evidence type="ECO:0000256" key="1">
    <source>
        <dbReference type="PIRSR" id="PIRSR018249-1"/>
    </source>
</evidence>
<accession>A0A919RLK9</accession>